<dbReference type="Gene3D" id="1.10.287.130">
    <property type="match status" value="1"/>
</dbReference>
<feature type="domain" description="PAS" evidence="11">
    <location>
        <begin position="16"/>
        <end position="86"/>
    </location>
</feature>
<evidence type="ECO:0000256" key="5">
    <source>
        <dbReference type="ARBA" id="ARBA00022840"/>
    </source>
</evidence>
<dbReference type="InterPro" id="IPR000014">
    <property type="entry name" value="PAS"/>
</dbReference>
<dbReference type="Gene3D" id="3.30.565.10">
    <property type="entry name" value="Histidine kinase-like ATPase, C-terminal domain"/>
    <property type="match status" value="1"/>
</dbReference>
<evidence type="ECO:0000259" key="9">
    <source>
        <dbReference type="PROSITE" id="PS50109"/>
    </source>
</evidence>
<dbReference type="EMBL" id="FZMP01000018">
    <property type="protein sequence ID" value="SNQ59325.1"/>
    <property type="molecule type" value="Genomic_DNA"/>
</dbReference>
<dbReference type="AlphaFoldDB" id="A0A284VJ57"/>
<feature type="domain" description="Response regulatory" evidence="10">
    <location>
        <begin position="1013"/>
        <end position="1128"/>
    </location>
</feature>
<keyword evidence="6" id="KW-0902">Two-component regulatory system</keyword>
<evidence type="ECO:0000313" key="13">
    <source>
        <dbReference type="EMBL" id="SNQ59325.1"/>
    </source>
</evidence>
<dbReference type="PROSITE" id="PS50112">
    <property type="entry name" value="PAS"/>
    <property type="match status" value="3"/>
</dbReference>
<evidence type="ECO:0000256" key="1">
    <source>
        <dbReference type="ARBA" id="ARBA00022553"/>
    </source>
</evidence>
<name>A0A284VJ57_9EURY</name>
<dbReference type="InterPro" id="IPR001610">
    <property type="entry name" value="PAC"/>
</dbReference>
<dbReference type="PANTHER" id="PTHR43065">
    <property type="entry name" value="SENSOR HISTIDINE KINASE"/>
    <property type="match status" value="1"/>
</dbReference>
<dbReference type="SUPFAM" id="SSF47384">
    <property type="entry name" value="Homodimeric domain of signal transducing histidine kinase"/>
    <property type="match status" value="1"/>
</dbReference>
<sequence>MKLEKSETLRKLAEEANSLLVSIVESSDDAIIGKTLDGTILSWNLGAQKIYGYTVDEVKGRSIFILVPPDKTDEVHQLLERVRQGLPVKRYETVRVRKDGKRIDVSLTSSPIKDSTGRIIGASTVTRDISERKRAEEELRRAHDELEIRVKERTAELVEANEVLQAEITERKRVEQALLESEKRYRSLFENMLDGFAYCKMFYDDYGHPVDFIYLKINSAFEGLTGLENVVGKKITELIPGIKESYPELFEIYGRVALTGKPEKFEMEFKPLKAWLSISVCSTKREYFVAVFENITERKLAEEALRKARNELEMLVQERTAELKEVNMKLEAEIAERKQAEKTLRSSEAKYRGLAESVGEVFYALDKDLRYIYWNNASEKLTGILAEDAIGKSLFELFPELKGSKAEKLYREVLKTQRPKRFVNKYRVNGKNLIFEINAYYSKFGISVIAKDITERRRAEEEIHLLQTMTRAINEVQDFHSAMEVVLRKVCEATGWDYGDAWFRSKDGTVLECSPAWYGSSMSLEGFRKLSERFTFPPGTGLPGRVWASKKAEWIQDISTCSDTIYPRARIARDAGLKACVGIPIIVNDQVLAVLVFHMFEFREEDKRLVVTISAMATQLGLIIQRKQAEEKIREQATLLDNAQEAIGVRSLEHNLIYWNKGAERLYGWTAEEATGKNPVDFMFKGKEEPPQLIEAKRSVLEKGEWTGELHQITKDGRDVVVESHWTLICDSEGKPKSILVINTDITEKRKFEMQLLRAQRMESIGTLAGGIAHDLNNVLTPIMMSLQTLEDKFQDEQSQKLLTILERNLLRGSNLIKHVMSFARGIEGERKPLQAAHIISEVEKVAKETFNKNIEIKTDISRDLFTISADATQLHQVLMNLCVNARDAMPDGGILRITASDFYVDESYARMNVESRVGQYIIITVSDTGTGIPPEIIGRIFEPFFTTKEPGKGTGLGLSTSIGIVKSHGGFINVSSEVGKGTTFKIYLPAFKTEMQGAQMHQPELLTGNGELILVAEDEGSIREITCSTLETYGYEAIAAEDGVQAVAEYARNMDKIKVILMDMMMPVMDGQASIRAVRKINPEVKIIAISGLAEEDKLKNIADHTNAFLPKPYTAEKLLKTIHEVLITK</sequence>
<dbReference type="Pfam" id="PF13188">
    <property type="entry name" value="PAS_8"/>
    <property type="match status" value="1"/>
</dbReference>
<reference evidence="14" key="1">
    <citation type="submission" date="2017-06" db="EMBL/GenBank/DDBJ databases">
        <authorList>
            <person name="Cremers G."/>
        </authorList>
    </citation>
    <scope>NUCLEOTIDE SEQUENCE [LARGE SCALE GENOMIC DNA]</scope>
</reference>
<dbReference type="Pfam" id="PF00989">
    <property type="entry name" value="PAS"/>
    <property type="match status" value="1"/>
</dbReference>
<dbReference type="OrthoDB" id="8127at2157"/>
<feature type="domain" description="PAS" evidence="11">
    <location>
        <begin position="632"/>
        <end position="704"/>
    </location>
</feature>
<evidence type="ECO:0000256" key="3">
    <source>
        <dbReference type="ARBA" id="ARBA00022741"/>
    </source>
</evidence>
<dbReference type="SMART" id="SM00448">
    <property type="entry name" value="REC"/>
    <property type="match status" value="1"/>
</dbReference>
<feature type="coiled-coil region" evidence="8">
    <location>
        <begin position="125"/>
        <end position="184"/>
    </location>
</feature>
<dbReference type="Pfam" id="PF13185">
    <property type="entry name" value="GAF_2"/>
    <property type="match status" value="1"/>
</dbReference>
<feature type="domain" description="PAC" evidence="12">
    <location>
        <begin position="706"/>
        <end position="758"/>
    </location>
</feature>
<dbReference type="InterPro" id="IPR001789">
    <property type="entry name" value="Sig_transdc_resp-reg_receiver"/>
</dbReference>
<evidence type="ECO:0000256" key="4">
    <source>
        <dbReference type="ARBA" id="ARBA00022777"/>
    </source>
</evidence>
<dbReference type="InterPro" id="IPR011006">
    <property type="entry name" value="CheY-like_superfamily"/>
</dbReference>
<dbReference type="RefSeq" id="WP_096203719.1">
    <property type="nucleotide sequence ID" value="NZ_FZMP01000018.1"/>
</dbReference>
<dbReference type="CDD" id="cd00130">
    <property type="entry name" value="PAS"/>
    <property type="match status" value="3"/>
</dbReference>
<evidence type="ECO:0000259" key="10">
    <source>
        <dbReference type="PROSITE" id="PS50110"/>
    </source>
</evidence>
<organism evidence="13 14">
    <name type="scientific">Candidatus Methanoperedens nitratireducens</name>
    <dbReference type="NCBI Taxonomy" id="1392998"/>
    <lineage>
        <taxon>Archaea</taxon>
        <taxon>Methanobacteriati</taxon>
        <taxon>Methanobacteriota</taxon>
        <taxon>Stenosarchaea group</taxon>
        <taxon>Methanomicrobia</taxon>
        <taxon>Methanosarcinales</taxon>
        <taxon>ANME-2 cluster</taxon>
        <taxon>Candidatus Methanoperedentaceae</taxon>
        <taxon>Candidatus Methanoperedens</taxon>
    </lineage>
</organism>
<keyword evidence="2 13" id="KW-0808">Transferase</keyword>
<dbReference type="Proteomes" id="UP000218615">
    <property type="component" value="Unassembled WGS sequence"/>
</dbReference>
<dbReference type="NCBIfam" id="TIGR00229">
    <property type="entry name" value="sensory_box"/>
    <property type="match status" value="4"/>
</dbReference>
<accession>A0A284VJ57</accession>
<dbReference type="InterPro" id="IPR003594">
    <property type="entry name" value="HATPase_dom"/>
</dbReference>
<dbReference type="CDD" id="cd17546">
    <property type="entry name" value="REC_hyHK_CKI1_RcsC-like"/>
    <property type="match status" value="1"/>
</dbReference>
<dbReference type="SUPFAM" id="SSF55785">
    <property type="entry name" value="PYP-like sensor domain (PAS domain)"/>
    <property type="match status" value="4"/>
</dbReference>
<dbReference type="Pfam" id="PF02518">
    <property type="entry name" value="HATPase_c"/>
    <property type="match status" value="1"/>
</dbReference>
<feature type="modified residue" description="4-aspartylphosphate" evidence="7">
    <location>
        <position position="1064"/>
    </location>
</feature>
<keyword evidence="3" id="KW-0547">Nucleotide-binding</keyword>
<dbReference type="PRINTS" id="PR00344">
    <property type="entry name" value="BCTRLSENSOR"/>
</dbReference>
<evidence type="ECO:0000259" key="12">
    <source>
        <dbReference type="PROSITE" id="PS50113"/>
    </source>
</evidence>
<feature type="domain" description="PAS" evidence="11">
    <location>
        <begin position="347"/>
        <end position="417"/>
    </location>
</feature>
<gene>
    <name evidence="13" type="ORF">MNV_1140021</name>
</gene>
<dbReference type="SMART" id="SM00091">
    <property type="entry name" value="PAS"/>
    <property type="match status" value="4"/>
</dbReference>
<dbReference type="SMART" id="SM00065">
    <property type="entry name" value="GAF"/>
    <property type="match status" value="1"/>
</dbReference>
<dbReference type="PROSITE" id="PS50113">
    <property type="entry name" value="PAC"/>
    <property type="match status" value="2"/>
</dbReference>
<proteinExistence type="predicted"/>
<dbReference type="InterPro" id="IPR029016">
    <property type="entry name" value="GAF-like_dom_sf"/>
</dbReference>
<evidence type="ECO:0000256" key="2">
    <source>
        <dbReference type="ARBA" id="ARBA00022679"/>
    </source>
</evidence>
<keyword evidence="14" id="KW-1185">Reference proteome</keyword>
<dbReference type="InterPro" id="IPR004358">
    <property type="entry name" value="Sig_transdc_His_kin-like_C"/>
</dbReference>
<evidence type="ECO:0000256" key="7">
    <source>
        <dbReference type="PROSITE-ProRule" id="PRU00169"/>
    </source>
</evidence>
<feature type="domain" description="Histidine kinase" evidence="9">
    <location>
        <begin position="771"/>
        <end position="993"/>
    </location>
</feature>
<feature type="domain" description="PAC" evidence="12">
    <location>
        <begin position="89"/>
        <end position="141"/>
    </location>
</feature>
<dbReference type="Pfam" id="PF00072">
    <property type="entry name" value="Response_reg"/>
    <property type="match status" value="1"/>
</dbReference>
<dbReference type="SUPFAM" id="SSF52172">
    <property type="entry name" value="CheY-like"/>
    <property type="match status" value="1"/>
</dbReference>
<keyword evidence="4 13" id="KW-0418">Kinase</keyword>
<dbReference type="CDD" id="cd00082">
    <property type="entry name" value="HisKA"/>
    <property type="match status" value="1"/>
</dbReference>
<evidence type="ECO:0000256" key="6">
    <source>
        <dbReference type="ARBA" id="ARBA00023012"/>
    </source>
</evidence>
<dbReference type="InterPro" id="IPR005467">
    <property type="entry name" value="His_kinase_dom"/>
</dbReference>
<dbReference type="SUPFAM" id="SSF55874">
    <property type="entry name" value="ATPase domain of HSP90 chaperone/DNA topoisomerase II/histidine kinase"/>
    <property type="match status" value="1"/>
</dbReference>
<dbReference type="SUPFAM" id="SSF55781">
    <property type="entry name" value="GAF domain-like"/>
    <property type="match status" value="1"/>
</dbReference>
<dbReference type="SMART" id="SM00387">
    <property type="entry name" value="HATPase_c"/>
    <property type="match status" value="1"/>
</dbReference>
<dbReference type="InterPro" id="IPR013767">
    <property type="entry name" value="PAS_fold"/>
</dbReference>
<dbReference type="InterPro" id="IPR013656">
    <property type="entry name" value="PAS_4"/>
</dbReference>
<keyword evidence="1 7" id="KW-0597">Phosphoprotein</keyword>
<dbReference type="InterPro" id="IPR003661">
    <property type="entry name" value="HisK_dim/P_dom"/>
</dbReference>
<dbReference type="Gene3D" id="3.40.50.2300">
    <property type="match status" value="1"/>
</dbReference>
<dbReference type="Pfam" id="PF00512">
    <property type="entry name" value="HisKA"/>
    <property type="match status" value="1"/>
</dbReference>
<dbReference type="SMART" id="SM00388">
    <property type="entry name" value="HisKA"/>
    <property type="match status" value="1"/>
</dbReference>
<dbReference type="EC" id="2.7.13.3" evidence="13"/>
<protein>
    <submittedName>
        <fullName evidence="13">Putative Histidine kinase</fullName>
        <ecNumber evidence="13">2.7.13.3</ecNumber>
    </submittedName>
</protein>
<keyword evidence="5" id="KW-0067">ATP-binding</keyword>
<dbReference type="InterPro" id="IPR003018">
    <property type="entry name" value="GAF"/>
</dbReference>
<dbReference type="GO" id="GO:0000155">
    <property type="term" value="F:phosphorelay sensor kinase activity"/>
    <property type="evidence" value="ECO:0007669"/>
    <property type="project" value="InterPro"/>
</dbReference>
<dbReference type="PROSITE" id="PS50110">
    <property type="entry name" value="RESPONSE_REGULATORY"/>
    <property type="match status" value="1"/>
</dbReference>
<dbReference type="InterPro" id="IPR036890">
    <property type="entry name" value="HATPase_C_sf"/>
</dbReference>
<dbReference type="InterPro" id="IPR036097">
    <property type="entry name" value="HisK_dim/P_sf"/>
</dbReference>
<evidence type="ECO:0000313" key="14">
    <source>
        <dbReference type="Proteomes" id="UP000218615"/>
    </source>
</evidence>
<keyword evidence="8" id="KW-0175">Coiled coil</keyword>
<dbReference type="Pfam" id="PF08448">
    <property type="entry name" value="PAS_4"/>
    <property type="match status" value="2"/>
</dbReference>
<dbReference type="InterPro" id="IPR035965">
    <property type="entry name" value="PAS-like_dom_sf"/>
</dbReference>
<evidence type="ECO:0000259" key="11">
    <source>
        <dbReference type="PROSITE" id="PS50112"/>
    </source>
</evidence>
<dbReference type="Gene3D" id="3.30.450.20">
    <property type="entry name" value="PAS domain"/>
    <property type="match status" value="4"/>
</dbReference>
<evidence type="ECO:0000256" key="8">
    <source>
        <dbReference type="SAM" id="Coils"/>
    </source>
</evidence>
<dbReference type="Gene3D" id="3.30.450.40">
    <property type="match status" value="1"/>
</dbReference>
<dbReference type="InterPro" id="IPR000700">
    <property type="entry name" value="PAS-assoc_C"/>
</dbReference>
<dbReference type="SMART" id="SM00086">
    <property type="entry name" value="PAC"/>
    <property type="match status" value="2"/>
</dbReference>
<dbReference type="PROSITE" id="PS50109">
    <property type="entry name" value="HIS_KIN"/>
    <property type="match status" value="1"/>
</dbReference>
<feature type="coiled-coil region" evidence="8">
    <location>
        <begin position="298"/>
        <end position="357"/>
    </location>
</feature>
<dbReference type="PANTHER" id="PTHR43065:SF46">
    <property type="entry name" value="C4-DICARBOXYLATE TRANSPORT SENSOR PROTEIN DCTB"/>
    <property type="match status" value="1"/>
</dbReference>